<dbReference type="GO" id="GO:0003824">
    <property type="term" value="F:catalytic activity"/>
    <property type="evidence" value="ECO:0007669"/>
    <property type="project" value="UniProtKB-ARBA"/>
</dbReference>
<dbReference type="Proteomes" id="UP000539372">
    <property type="component" value="Unassembled WGS sequence"/>
</dbReference>
<reference evidence="3 4" key="1">
    <citation type="submission" date="2020-04" db="EMBL/GenBank/DDBJ databases">
        <title>Rhodospirillaceae bacterium KN72 isolated from deep sea.</title>
        <authorList>
            <person name="Zhang D.-C."/>
        </authorList>
    </citation>
    <scope>NUCLEOTIDE SEQUENCE [LARGE SCALE GENOMIC DNA]</scope>
    <source>
        <strain evidence="3 4">KN72</strain>
    </source>
</reference>
<dbReference type="PANTHER" id="PTHR44757:SF2">
    <property type="entry name" value="BIOFILM ARCHITECTURE MAINTENANCE PROTEIN MBAA"/>
    <property type="match status" value="1"/>
</dbReference>
<dbReference type="EMBL" id="JABBNT010000003">
    <property type="protein sequence ID" value="NMM44728.1"/>
    <property type="molecule type" value="Genomic_DNA"/>
</dbReference>
<feature type="domain" description="PAC" evidence="1">
    <location>
        <begin position="189"/>
        <end position="241"/>
    </location>
</feature>
<comment type="caution">
    <text evidence="3">The sequence shown here is derived from an EMBL/GenBank/DDBJ whole genome shotgun (WGS) entry which is preliminary data.</text>
</comment>
<name>A0A7Y0E006_9PROT</name>
<dbReference type="InterPro" id="IPR043128">
    <property type="entry name" value="Rev_trsase/Diguanyl_cyclase"/>
</dbReference>
<dbReference type="Pfam" id="PF00990">
    <property type="entry name" value="GGDEF"/>
    <property type="match status" value="1"/>
</dbReference>
<dbReference type="InterPro" id="IPR029787">
    <property type="entry name" value="Nucleotide_cyclase"/>
</dbReference>
<dbReference type="PROSITE" id="PS50887">
    <property type="entry name" value="GGDEF"/>
    <property type="match status" value="1"/>
</dbReference>
<dbReference type="AlphaFoldDB" id="A0A7Y0E006"/>
<keyword evidence="4" id="KW-1185">Reference proteome</keyword>
<proteinExistence type="predicted"/>
<dbReference type="InterPro" id="IPR000014">
    <property type="entry name" value="PAS"/>
</dbReference>
<dbReference type="Gene3D" id="3.30.70.270">
    <property type="match status" value="1"/>
</dbReference>
<evidence type="ECO:0000313" key="3">
    <source>
        <dbReference type="EMBL" id="NMM44728.1"/>
    </source>
</evidence>
<dbReference type="FunFam" id="3.30.70.270:FF:000001">
    <property type="entry name" value="Diguanylate cyclase domain protein"/>
    <property type="match status" value="1"/>
</dbReference>
<sequence length="558" mass="60853">MAVKIENKAGNRLSAMAEIFDTYSGPVLLLEDDAQLTALNGPGVEVVEAIGIDEGLSVMPAVIQLAVKTRTENRSRTRTFSLPASGRQIEFTMLPQRDGTQLMIGRDATLEVNIRSALAESRTRFKDLVDVAADFAWETNRDGLISYISPRGAMGYSPEELLGERPQSFLVAPESAPTPLPFSAQTTVRNVELWVRTRDGEDACILVSAVPVLGKDGLPSGTRGIAIDVTEERNRQSELARLKIRERLVAYIVDALRNEVTPTEMVHSAASALGRSTSAAACSVLVRGPKGGVLEFAGYGEGPAQELVDEIANRLTREDGTEEGVIGEFSYLAMQTAYRGAANGSIILWQRQGDAVWENDEPALLKAIEPQFGIVFRQISDQYVLEHLSRTDELTGLQNRRAFMEDLSREMSRYERYGSGGCLLFIDLDNFKTINDKYGHEAGDDALQAIAQILLDGTRTYDLTCRLGGDEFAVWIEGADAGIANARAEAFLSKLAAWKKAYGKNIDDFGMSIGISEFHPGLNETVEGLIARADRAMYDAKKGGKQTIVFAPGKRADG</sequence>
<dbReference type="SUPFAM" id="SSF55785">
    <property type="entry name" value="PYP-like sensor domain (PAS domain)"/>
    <property type="match status" value="1"/>
</dbReference>
<accession>A0A7Y0E006</accession>
<dbReference type="CDD" id="cd00130">
    <property type="entry name" value="PAS"/>
    <property type="match status" value="1"/>
</dbReference>
<dbReference type="SUPFAM" id="SSF55073">
    <property type="entry name" value="Nucleotide cyclase"/>
    <property type="match status" value="1"/>
</dbReference>
<evidence type="ECO:0000259" key="1">
    <source>
        <dbReference type="PROSITE" id="PS50113"/>
    </source>
</evidence>
<dbReference type="NCBIfam" id="TIGR00229">
    <property type="entry name" value="sensory_box"/>
    <property type="match status" value="1"/>
</dbReference>
<evidence type="ECO:0000313" key="4">
    <source>
        <dbReference type="Proteomes" id="UP000539372"/>
    </source>
</evidence>
<dbReference type="SMART" id="SM00267">
    <property type="entry name" value="GGDEF"/>
    <property type="match status" value="1"/>
</dbReference>
<dbReference type="RefSeq" id="WP_169625128.1">
    <property type="nucleotide sequence ID" value="NZ_JABBNT010000003.1"/>
</dbReference>
<gene>
    <name evidence="3" type="ORF">HH303_09580</name>
</gene>
<dbReference type="CDD" id="cd01949">
    <property type="entry name" value="GGDEF"/>
    <property type="match status" value="1"/>
</dbReference>
<dbReference type="Gene3D" id="3.30.450.20">
    <property type="entry name" value="PAS domain"/>
    <property type="match status" value="1"/>
</dbReference>
<dbReference type="InterPro" id="IPR035965">
    <property type="entry name" value="PAS-like_dom_sf"/>
</dbReference>
<dbReference type="InterPro" id="IPR000160">
    <property type="entry name" value="GGDEF_dom"/>
</dbReference>
<dbReference type="PROSITE" id="PS50113">
    <property type="entry name" value="PAC"/>
    <property type="match status" value="1"/>
</dbReference>
<protein>
    <submittedName>
        <fullName evidence="3">Diguanylate cyclase</fullName>
    </submittedName>
</protein>
<dbReference type="NCBIfam" id="TIGR00254">
    <property type="entry name" value="GGDEF"/>
    <property type="match status" value="1"/>
</dbReference>
<feature type="domain" description="GGDEF" evidence="2">
    <location>
        <begin position="419"/>
        <end position="553"/>
    </location>
</feature>
<dbReference type="PANTHER" id="PTHR44757">
    <property type="entry name" value="DIGUANYLATE CYCLASE DGCP"/>
    <property type="match status" value="1"/>
</dbReference>
<evidence type="ECO:0000259" key="2">
    <source>
        <dbReference type="PROSITE" id="PS50887"/>
    </source>
</evidence>
<dbReference type="InterPro" id="IPR000700">
    <property type="entry name" value="PAS-assoc_C"/>
</dbReference>
<organism evidence="3 4">
    <name type="scientific">Pacificispira spongiicola</name>
    <dbReference type="NCBI Taxonomy" id="2729598"/>
    <lineage>
        <taxon>Bacteria</taxon>
        <taxon>Pseudomonadati</taxon>
        <taxon>Pseudomonadota</taxon>
        <taxon>Alphaproteobacteria</taxon>
        <taxon>Rhodospirillales</taxon>
        <taxon>Rhodospirillaceae</taxon>
        <taxon>Pacificispira</taxon>
    </lineage>
</organism>
<dbReference type="InterPro" id="IPR052155">
    <property type="entry name" value="Biofilm_reg_signaling"/>
</dbReference>